<name>A0ABQ6M4Z7_9STRA</name>
<protein>
    <submittedName>
        <fullName evidence="3">Uncharacterized protein</fullName>
    </submittedName>
</protein>
<dbReference type="Pfam" id="PF09735">
    <property type="entry name" value="Nckap1"/>
    <property type="match status" value="1"/>
</dbReference>
<comment type="caution">
    <text evidence="3">The sequence shown here is derived from an EMBL/GenBank/DDBJ whole genome shotgun (WGS) entry which is preliminary data.</text>
</comment>
<evidence type="ECO:0000256" key="2">
    <source>
        <dbReference type="SAM" id="MobiDB-lite"/>
    </source>
</evidence>
<sequence>MQTLQESPNYESFQATAGRIIDELEPIYQTFLDVDEFSTTTLDLLKDLPKNINNINLSQTPTLTRDFLSLLTLYVQLHVFWSFVTERRLLLATYAAAYMAVHGRSEKNYATLSAQVDGYNEPMKRCVEEFKDESFVKILGDVLVQLMPVFMTAFNTDNLRQKNVLNPVEEGDGMPLPVVTPIQGLAGALASDPPLLHPELHHVDDYTTHVIYAGLVCPTLLYRDDFSALYQMVAGDVLVVPLFRDHTLNVHTELETLAGWFPARNWTGPPIPKGLKLKQVMKDLSKAATQTAGLKHRERRSYLRGELGTLVSLFAQLPGLLAPKFPMVMAALRMAKAELLWYFRHRGKTTVKSRQKHYNSDDYGDPFVAILVGLHDELLRLVYSNGKIVQNYYIEYMKGAHLTVLSEALTGLQAHTAAFSTGVQTILANITVSIDGLSTTSAPPSLEGFRLDWYRATAALTAYSSNALKIPEVLSLIARMNRVVEHSRYVDSLRSTVETRCELHELWWHRDEFQKEYATCLGNPTASLHATAFVRSLRVMAEQNCHAFCPEEQAPIGQEAARTADTMLQQLADVVDDLIYPLTDLIEDHEEQIGAREAASRIERQQAAKAQRRQGGGGNNEAVPGSESVLSDKGREGIQDLISLERNAARLLWGVNRADEIAVYDRVVRPKEYVRASLVSHFVNFTKTMFEAEDGEMVPPSQALKNLQYSAAAMHKCSSHLDIELPMLLREALFEQSCEPEVYDVAGVLKGIPAVSGLGDRNVHKVTKCYVDLVEKSVASGCVYAPATDTFVKLAPTSRRGTEPLSLADVATPTELKCLCLLLGTQGARALDSAIMSLIELHTSKLKAFLSSNERALTQVGEGFLGDKAANFDPLLGAIKGVPEFMQSNTIIGNALSVRGMLHRATGKVQRDTVPLINSALSLAAGSVSHDEEGGGNFPGLISLAKGSGINVGVLDPSLSASLTHLAGKQWALLPFAYAAAFALGDTWRTTKYLPALDVMSLGEHVIMHAASSLIGTMIGSGPAGKQASVKFLESGCGVLFRMKAEENRYSQYPIRAMFSLMEKFVLCNDMVDRSTLEEYLPYTILHAAYVDMSLRKQRADDRGLTSEQAFKDTAVSAE</sequence>
<dbReference type="EMBL" id="BRYB01002441">
    <property type="protein sequence ID" value="GMI19499.1"/>
    <property type="molecule type" value="Genomic_DNA"/>
</dbReference>
<accession>A0ABQ6M4Z7</accession>
<dbReference type="Proteomes" id="UP001165060">
    <property type="component" value="Unassembled WGS sequence"/>
</dbReference>
<gene>
    <name evidence="3" type="ORF">TeGR_g4920</name>
</gene>
<keyword evidence="4" id="KW-1185">Reference proteome</keyword>
<evidence type="ECO:0000313" key="3">
    <source>
        <dbReference type="EMBL" id="GMI19499.1"/>
    </source>
</evidence>
<dbReference type="InterPro" id="IPR019137">
    <property type="entry name" value="Nck-associated_protein-1"/>
</dbReference>
<dbReference type="PANTHER" id="PTHR12093">
    <property type="entry name" value="NCK-ASSOCIATED PROTEIN 1"/>
    <property type="match status" value="1"/>
</dbReference>
<evidence type="ECO:0000313" key="4">
    <source>
        <dbReference type="Proteomes" id="UP001165060"/>
    </source>
</evidence>
<evidence type="ECO:0000256" key="1">
    <source>
        <dbReference type="ARBA" id="ARBA00037947"/>
    </source>
</evidence>
<reference evidence="3 4" key="1">
    <citation type="journal article" date="2023" name="Commun. Biol.">
        <title>Genome analysis of Parmales, the sister group of diatoms, reveals the evolutionary specialization of diatoms from phago-mixotrophs to photoautotrophs.</title>
        <authorList>
            <person name="Ban H."/>
            <person name="Sato S."/>
            <person name="Yoshikawa S."/>
            <person name="Yamada K."/>
            <person name="Nakamura Y."/>
            <person name="Ichinomiya M."/>
            <person name="Sato N."/>
            <person name="Blanc-Mathieu R."/>
            <person name="Endo H."/>
            <person name="Kuwata A."/>
            <person name="Ogata H."/>
        </authorList>
    </citation>
    <scope>NUCLEOTIDE SEQUENCE [LARGE SCALE GENOMIC DNA]</scope>
</reference>
<feature type="region of interest" description="Disordered" evidence="2">
    <location>
        <begin position="600"/>
        <end position="631"/>
    </location>
</feature>
<proteinExistence type="inferred from homology"/>
<organism evidence="3 4">
    <name type="scientific">Tetraparma gracilis</name>
    <dbReference type="NCBI Taxonomy" id="2962635"/>
    <lineage>
        <taxon>Eukaryota</taxon>
        <taxon>Sar</taxon>
        <taxon>Stramenopiles</taxon>
        <taxon>Ochrophyta</taxon>
        <taxon>Bolidophyceae</taxon>
        <taxon>Parmales</taxon>
        <taxon>Triparmaceae</taxon>
        <taxon>Tetraparma</taxon>
    </lineage>
</organism>
<comment type="similarity">
    <text evidence="1">Belongs to the HEM-1/HEM-2 family.</text>
</comment>
<dbReference type="PANTHER" id="PTHR12093:SF10">
    <property type="entry name" value="MEMBRANE-ASSOCIATED PROTEIN HEM"/>
    <property type="match status" value="1"/>
</dbReference>